<sequence length="60" mass="6724">MDVSESIVPIIVGVVEVIFIVILITLGVYSLRSHRSRKQLDATRDIQTEESSEGAFFSRD</sequence>
<evidence type="ECO:0000256" key="1">
    <source>
        <dbReference type="SAM" id="MobiDB-lite"/>
    </source>
</evidence>
<organism evidence="3 4">
    <name type="scientific">Dehalococcoides mccartyi (strain VS)</name>
    <dbReference type="NCBI Taxonomy" id="311424"/>
    <lineage>
        <taxon>Bacteria</taxon>
        <taxon>Bacillati</taxon>
        <taxon>Chloroflexota</taxon>
        <taxon>Dehalococcoidia</taxon>
        <taxon>Dehalococcoidales</taxon>
        <taxon>Dehalococcoidaceae</taxon>
        <taxon>Dehalococcoides</taxon>
    </lineage>
</organism>
<accession>D2BH71</accession>
<feature type="region of interest" description="Disordered" evidence="1">
    <location>
        <begin position="35"/>
        <end position="60"/>
    </location>
</feature>
<keyword evidence="2" id="KW-1133">Transmembrane helix</keyword>
<gene>
    <name evidence="3" type="ordered locus">DhcVS_518</name>
</gene>
<dbReference type="Proteomes" id="UP000002506">
    <property type="component" value="Chromosome"/>
</dbReference>
<reference evidence="3 4" key="1">
    <citation type="journal article" date="2009" name="PLoS Genet.">
        <title>Localized plasticity in the streamlined genomes of vinyl chloride respiring Dehalococcoides.</title>
        <authorList>
            <person name="McMurdie P.J."/>
            <person name="Behrens S.F."/>
            <person name="Muller J.A."/>
            <person name="Goke J."/>
            <person name="Ritalahti K.M."/>
            <person name="Wagner R."/>
            <person name="Goltsman E."/>
            <person name="Lapidus A."/>
            <person name="Holmes S."/>
            <person name="Loffler F.E."/>
            <person name="Spormann A.M."/>
        </authorList>
    </citation>
    <scope>NUCLEOTIDE SEQUENCE [LARGE SCALE GENOMIC DNA]</scope>
    <source>
        <strain evidence="3 4">VS</strain>
    </source>
</reference>
<proteinExistence type="predicted"/>
<feature type="transmembrane region" description="Helical" evidence="2">
    <location>
        <begin position="6"/>
        <end position="29"/>
    </location>
</feature>
<feature type="compositionally biased region" description="Basic and acidic residues" evidence="1">
    <location>
        <begin position="38"/>
        <end position="47"/>
    </location>
</feature>
<evidence type="ECO:0000313" key="3">
    <source>
        <dbReference type="EMBL" id="ACZ61671.1"/>
    </source>
</evidence>
<dbReference type="EMBL" id="CP001827">
    <property type="protein sequence ID" value="ACZ61671.1"/>
    <property type="molecule type" value="Genomic_DNA"/>
</dbReference>
<dbReference type="KEGG" id="dev:DhcVS_518"/>
<keyword evidence="2" id="KW-0812">Transmembrane</keyword>
<keyword evidence="2" id="KW-0472">Membrane</keyword>
<dbReference type="eggNOG" id="ENOG5030SAQ">
    <property type="taxonomic scope" value="Bacteria"/>
</dbReference>
<protein>
    <submittedName>
        <fullName evidence="3">Uncharacterized protein</fullName>
    </submittedName>
</protein>
<dbReference type="AlphaFoldDB" id="D2BH71"/>
<evidence type="ECO:0000256" key="2">
    <source>
        <dbReference type="SAM" id="Phobius"/>
    </source>
</evidence>
<dbReference type="HOGENOM" id="CLU_198144_0_0_0"/>
<dbReference type="RefSeq" id="WP_012881836.1">
    <property type="nucleotide sequence ID" value="NC_013552.1"/>
</dbReference>
<evidence type="ECO:0000313" key="4">
    <source>
        <dbReference type="Proteomes" id="UP000002506"/>
    </source>
</evidence>
<name>D2BH71_DEHMV</name>